<feature type="domain" description="ABC-2 type transporter transmembrane" evidence="5">
    <location>
        <begin position="8"/>
        <end position="35"/>
    </location>
</feature>
<evidence type="ECO:0000256" key="4">
    <source>
        <dbReference type="ARBA" id="ARBA00023136"/>
    </source>
</evidence>
<sequence length="78" mass="9194">MVLANATEDIKGWWIWGYWISPVMYGQNALMANEFLGNSWHNSDAYQSYWLLQSFLLRIYSGVRDEDPKGKEMERALM</sequence>
<reference evidence="6 7" key="1">
    <citation type="journal article" date="2018" name="Front. Plant Sci.">
        <title>Red Clover (Trifolium pratense) and Zigzag Clover (T. medium) - A Picture of Genomic Similarities and Differences.</title>
        <authorList>
            <person name="Dluhosova J."/>
            <person name="Istvanek J."/>
            <person name="Nedelnik J."/>
            <person name="Repkova J."/>
        </authorList>
    </citation>
    <scope>NUCLEOTIDE SEQUENCE [LARGE SCALE GENOMIC DNA]</scope>
    <source>
        <strain evidence="7">cv. 10/8</strain>
        <tissue evidence="6">Leaf</tissue>
    </source>
</reference>
<evidence type="ECO:0000313" key="7">
    <source>
        <dbReference type="Proteomes" id="UP000265520"/>
    </source>
</evidence>
<accession>A0A392NV17</accession>
<dbReference type="GO" id="GO:0016020">
    <property type="term" value="C:membrane"/>
    <property type="evidence" value="ECO:0007669"/>
    <property type="project" value="UniProtKB-SubCell"/>
</dbReference>
<evidence type="ECO:0000256" key="3">
    <source>
        <dbReference type="ARBA" id="ARBA00022989"/>
    </source>
</evidence>
<dbReference type="PANTHER" id="PTHR48040">
    <property type="entry name" value="PLEIOTROPIC DRUG RESISTANCE PROTEIN 1-LIKE ISOFORM X1"/>
    <property type="match status" value="1"/>
</dbReference>
<proteinExistence type="predicted"/>
<keyword evidence="3" id="KW-1133">Transmembrane helix</keyword>
<dbReference type="GO" id="GO:0140359">
    <property type="term" value="F:ABC-type transporter activity"/>
    <property type="evidence" value="ECO:0007669"/>
    <property type="project" value="InterPro"/>
</dbReference>
<feature type="non-terminal residue" evidence="6">
    <location>
        <position position="78"/>
    </location>
</feature>
<dbReference type="Pfam" id="PF01061">
    <property type="entry name" value="ABC2_membrane"/>
    <property type="match status" value="1"/>
</dbReference>
<dbReference type="AlphaFoldDB" id="A0A392NV17"/>
<evidence type="ECO:0000256" key="1">
    <source>
        <dbReference type="ARBA" id="ARBA00004141"/>
    </source>
</evidence>
<dbReference type="InterPro" id="IPR013525">
    <property type="entry name" value="ABC2_TM"/>
</dbReference>
<name>A0A392NV17_9FABA</name>
<comment type="caution">
    <text evidence="6">The sequence shown here is derived from an EMBL/GenBank/DDBJ whole genome shotgun (WGS) entry which is preliminary data.</text>
</comment>
<organism evidence="6 7">
    <name type="scientific">Trifolium medium</name>
    <dbReference type="NCBI Taxonomy" id="97028"/>
    <lineage>
        <taxon>Eukaryota</taxon>
        <taxon>Viridiplantae</taxon>
        <taxon>Streptophyta</taxon>
        <taxon>Embryophyta</taxon>
        <taxon>Tracheophyta</taxon>
        <taxon>Spermatophyta</taxon>
        <taxon>Magnoliopsida</taxon>
        <taxon>eudicotyledons</taxon>
        <taxon>Gunneridae</taxon>
        <taxon>Pentapetalae</taxon>
        <taxon>rosids</taxon>
        <taxon>fabids</taxon>
        <taxon>Fabales</taxon>
        <taxon>Fabaceae</taxon>
        <taxon>Papilionoideae</taxon>
        <taxon>50 kb inversion clade</taxon>
        <taxon>NPAAA clade</taxon>
        <taxon>Hologalegina</taxon>
        <taxon>IRL clade</taxon>
        <taxon>Trifolieae</taxon>
        <taxon>Trifolium</taxon>
    </lineage>
</organism>
<evidence type="ECO:0000313" key="6">
    <source>
        <dbReference type="EMBL" id="MCI03663.1"/>
    </source>
</evidence>
<keyword evidence="7" id="KW-1185">Reference proteome</keyword>
<dbReference type="PANTHER" id="PTHR48040:SF20">
    <property type="entry name" value="PLEIOTROPIC DRUG RESISTANCE PROTEIN 1"/>
    <property type="match status" value="1"/>
</dbReference>
<keyword evidence="2" id="KW-0812">Transmembrane</keyword>
<evidence type="ECO:0000256" key="2">
    <source>
        <dbReference type="ARBA" id="ARBA00022692"/>
    </source>
</evidence>
<dbReference type="EMBL" id="LXQA010052869">
    <property type="protein sequence ID" value="MCI03663.1"/>
    <property type="molecule type" value="Genomic_DNA"/>
</dbReference>
<dbReference type="Proteomes" id="UP000265520">
    <property type="component" value="Unassembled WGS sequence"/>
</dbReference>
<evidence type="ECO:0000259" key="5">
    <source>
        <dbReference type="Pfam" id="PF01061"/>
    </source>
</evidence>
<comment type="subcellular location">
    <subcellularLocation>
        <location evidence="1">Membrane</location>
        <topology evidence="1">Multi-pass membrane protein</topology>
    </subcellularLocation>
</comment>
<protein>
    <submittedName>
        <fullName evidence="6">Pleiotropic drug resistance protein 1-like</fullName>
    </submittedName>
</protein>
<keyword evidence="4" id="KW-0472">Membrane</keyword>